<accession>A0ACB7T478</accession>
<reference evidence="1" key="1">
    <citation type="submission" date="2020-05" db="EMBL/GenBank/DDBJ databases">
        <title>Large-scale comparative analyses of tick genomes elucidate their genetic diversity and vector capacities.</title>
        <authorList>
            <person name="Jia N."/>
            <person name="Wang J."/>
            <person name="Shi W."/>
            <person name="Du L."/>
            <person name="Sun Y."/>
            <person name="Zhan W."/>
            <person name="Jiang J."/>
            <person name="Wang Q."/>
            <person name="Zhang B."/>
            <person name="Ji P."/>
            <person name="Sakyi L.B."/>
            <person name="Cui X."/>
            <person name="Yuan T."/>
            <person name="Jiang B."/>
            <person name="Yang W."/>
            <person name="Lam T.T.-Y."/>
            <person name="Chang Q."/>
            <person name="Ding S."/>
            <person name="Wang X."/>
            <person name="Zhu J."/>
            <person name="Ruan X."/>
            <person name="Zhao L."/>
            <person name="Wei J."/>
            <person name="Que T."/>
            <person name="Du C."/>
            <person name="Cheng J."/>
            <person name="Dai P."/>
            <person name="Han X."/>
            <person name="Huang E."/>
            <person name="Gao Y."/>
            <person name="Liu J."/>
            <person name="Shao H."/>
            <person name="Ye R."/>
            <person name="Li L."/>
            <person name="Wei W."/>
            <person name="Wang X."/>
            <person name="Wang C."/>
            <person name="Yang T."/>
            <person name="Huo Q."/>
            <person name="Li W."/>
            <person name="Guo W."/>
            <person name="Chen H."/>
            <person name="Zhou L."/>
            <person name="Ni X."/>
            <person name="Tian J."/>
            <person name="Zhou Y."/>
            <person name="Sheng Y."/>
            <person name="Liu T."/>
            <person name="Pan Y."/>
            <person name="Xia L."/>
            <person name="Li J."/>
            <person name="Zhao F."/>
            <person name="Cao W."/>
        </authorList>
    </citation>
    <scope>NUCLEOTIDE SEQUENCE</scope>
    <source>
        <strain evidence="1">Hyas-2018</strain>
    </source>
</reference>
<proteinExistence type="predicted"/>
<gene>
    <name evidence="1" type="ORF">HPB50_012973</name>
</gene>
<dbReference type="EMBL" id="CM023491">
    <property type="protein sequence ID" value="KAH6941066.1"/>
    <property type="molecule type" value="Genomic_DNA"/>
</dbReference>
<organism evidence="1 2">
    <name type="scientific">Hyalomma asiaticum</name>
    <name type="common">Tick</name>
    <dbReference type="NCBI Taxonomy" id="266040"/>
    <lineage>
        <taxon>Eukaryota</taxon>
        <taxon>Metazoa</taxon>
        <taxon>Ecdysozoa</taxon>
        <taxon>Arthropoda</taxon>
        <taxon>Chelicerata</taxon>
        <taxon>Arachnida</taxon>
        <taxon>Acari</taxon>
        <taxon>Parasitiformes</taxon>
        <taxon>Ixodida</taxon>
        <taxon>Ixodoidea</taxon>
        <taxon>Ixodidae</taxon>
        <taxon>Hyalomminae</taxon>
        <taxon>Hyalomma</taxon>
    </lineage>
</organism>
<sequence>MWLSGHFRMNCNAPFCARCCVYGHEGKGCSVPSRRCGYPHATVAYTLRRSYSEAASEFPPLAPKASHSGTSEDLPPLTAAATSKADTLRVEEPSPSSRLVLIPTQPQAETPAQHGASRVTISTPSTTSSSSAPVIDEMPSPDEDAASINEDSTSTYSETQNKSDEDNSNPNRDITDYSCRLP</sequence>
<protein>
    <submittedName>
        <fullName evidence="1">Uncharacterized protein</fullName>
    </submittedName>
</protein>
<evidence type="ECO:0000313" key="2">
    <source>
        <dbReference type="Proteomes" id="UP000821845"/>
    </source>
</evidence>
<name>A0ACB7T478_HYAAI</name>
<keyword evidence="2" id="KW-1185">Reference proteome</keyword>
<evidence type="ECO:0000313" key="1">
    <source>
        <dbReference type="EMBL" id="KAH6941066.1"/>
    </source>
</evidence>
<comment type="caution">
    <text evidence="1">The sequence shown here is derived from an EMBL/GenBank/DDBJ whole genome shotgun (WGS) entry which is preliminary data.</text>
</comment>
<dbReference type="Proteomes" id="UP000821845">
    <property type="component" value="Chromosome 11"/>
</dbReference>